<proteinExistence type="predicted"/>
<evidence type="ECO:0000256" key="2">
    <source>
        <dbReference type="SAM" id="MobiDB-lite"/>
    </source>
</evidence>
<dbReference type="PROSITE" id="PS51375">
    <property type="entry name" value="PPR"/>
    <property type="match status" value="1"/>
</dbReference>
<dbReference type="InterPro" id="IPR002885">
    <property type="entry name" value="PPR_rpt"/>
</dbReference>
<accession>A0ABQ8DUL3</accession>
<gene>
    <name evidence="3" type="ORF">HID58_010116</name>
</gene>
<comment type="caution">
    <text evidence="3">The sequence shown here is derived from an EMBL/GenBank/DDBJ whole genome shotgun (WGS) entry which is preliminary data.</text>
</comment>
<dbReference type="Pfam" id="PF01535">
    <property type="entry name" value="PPR"/>
    <property type="match status" value="1"/>
</dbReference>
<keyword evidence="4" id="KW-1185">Reference proteome</keyword>
<feature type="non-terminal residue" evidence="3">
    <location>
        <position position="1"/>
    </location>
</feature>
<evidence type="ECO:0000313" key="3">
    <source>
        <dbReference type="EMBL" id="KAH0932999.1"/>
    </source>
</evidence>
<evidence type="ECO:0000313" key="4">
    <source>
        <dbReference type="Proteomes" id="UP000824890"/>
    </source>
</evidence>
<reference evidence="3 4" key="1">
    <citation type="submission" date="2021-05" db="EMBL/GenBank/DDBJ databases">
        <title>Genome Assembly of Synthetic Allotetraploid Brassica napus Reveals Homoeologous Exchanges between Subgenomes.</title>
        <authorList>
            <person name="Davis J.T."/>
        </authorList>
    </citation>
    <scope>NUCLEOTIDE SEQUENCE [LARGE SCALE GENOMIC DNA]</scope>
    <source>
        <strain evidence="4">cv. Da-Ae</strain>
        <tissue evidence="3">Seedling</tissue>
    </source>
</reference>
<evidence type="ECO:0000256" key="1">
    <source>
        <dbReference type="PROSITE-ProRule" id="PRU00708"/>
    </source>
</evidence>
<feature type="repeat" description="PPR" evidence="1">
    <location>
        <begin position="211"/>
        <end position="245"/>
    </location>
</feature>
<feature type="region of interest" description="Disordered" evidence="2">
    <location>
        <begin position="24"/>
        <end position="48"/>
    </location>
</feature>
<evidence type="ECO:0008006" key="5">
    <source>
        <dbReference type="Google" id="ProtNLM"/>
    </source>
</evidence>
<name>A0ABQ8DUL3_BRANA</name>
<organism evidence="3 4">
    <name type="scientific">Brassica napus</name>
    <name type="common">Rape</name>
    <dbReference type="NCBI Taxonomy" id="3708"/>
    <lineage>
        <taxon>Eukaryota</taxon>
        <taxon>Viridiplantae</taxon>
        <taxon>Streptophyta</taxon>
        <taxon>Embryophyta</taxon>
        <taxon>Tracheophyta</taxon>
        <taxon>Spermatophyta</taxon>
        <taxon>Magnoliopsida</taxon>
        <taxon>eudicotyledons</taxon>
        <taxon>Gunneridae</taxon>
        <taxon>Pentapetalae</taxon>
        <taxon>rosids</taxon>
        <taxon>malvids</taxon>
        <taxon>Brassicales</taxon>
        <taxon>Brassicaceae</taxon>
        <taxon>Brassiceae</taxon>
        <taxon>Brassica</taxon>
    </lineage>
</organism>
<protein>
    <recommendedName>
        <fullName evidence="5">Pentatricopeptide repeat-containing protein</fullName>
    </recommendedName>
</protein>
<dbReference type="EMBL" id="JAGKQM010000003">
    <property type="protein sequence ID" value="KAH0932999.1"/>
    <property type="molecule type" value="Genomic_DNA"/>
</dbReference>
<dbReference type="Proteomes" id="UP000824890">
    <property type="component" value="Unassembled WGS sequence"/>
</dbReference>
<sequence>ECEAPRTCHYLYSYYLVLSDKGKSTAEDSESSSDSGPPEERPAVAYTKRKNGPDLEKLDVLYMPDILAMRSWSEDEYEEYDDYLIEKWEINGFDKNDKVYVNIRSLKSRISTTARRHDLKNMHNWTGEDYDSYDLFLINKWKVSGFEEKYAAYVGIRDPALWFSRPPRHTRRLHLTKTLKYASLLHNSYSQYLWHMNSRTNAAKAFSEREDEVMWSSMTSAYGIHGHHEEAIKLFNIMEEQTVTEINEKTLNLH</sequence>